<evidence type="ECO:0000313" key="2">
    <source>
        <dbReference type="EMBL" id="EMI54087.1"/>
    </source>
</evidence>
<feature type="non-terminal residue" evidence="2">
    <location>
        <position position="404"/>
    </location>
</feature>
<protein>
    <submittedName>
        <fullName evidence="2">Membrane or secreted protein containing von Willebrand factor, type A domain protein</fullName>
    </submittedName>
</protein>
<name>M5TXY7_9BACT</name>
<dbReference type="Pfam" id="PF13768">
    <property type="entry name" value="VWA_3"/>
    <property type="match status" value="1"/>
</dbReference>
<gene>
    <name evidence="2" type="ORF">RSSM_04457</name>
</gene>
<dbReference type="PROSITE" id="PS50234">
    <property type="entry name" value="VWFA"/>
    <property type="match status" value="1"/>
</dbReference>
<dbReference type="InterPro" id="IPR036465">
    <property type="entry name" value="vWFA_dom_sf"/>
</dbReference>
<sequence length="404" mass="42648">MMTPSADMAPIDKHRQRSRWRIANFASLLLACFASVFSLTTVDVAVGHADDASSASLSGETSARIVSYSLNEDDAPAVAVSVQPGADDAIMAAVSNRPTDVVVVVDTSASQVGAFRTDSMTAVKMLLRRLDSENTRVRLFAADVESLPLTNEFTPALAKPVIQAVRQLDRRLPLGNTNLVKILDQARQPLANRDKQHARSIVYIGDGTSLDAIQNEVRFEQLVDSLRADRISVHSIAIGPTKNLETIAILANQTGGVLGVVGDDATVGGPAVIAKGVADSAKMSPIWIDTVADASGSSDSVTWVHGDRLPPLRLDRDSILIGSVSAPSEELTLTIQGNVAGKAITLGLTGEIEDSHPDMAFLPGLISEHSDSRGLLLPTAGSPMLRQTAQMLAHRAEALAEAGS</sequence>
<organism evidence="2 3">
    <name type="scientific">Rhodopirellula sallentina SM41</name>
    <dbReference type="NCBI Taxonomy" id="1263870"/>
    <lineage>
        <taxon>Bacteria</taxon>
        <taxon>Pseudomonadati</taxon>
        <taxon>Planctomycetota</taxon>
        <taxon>Planctomycetia</taxon>
        <taxon>Pirellulales</taxon>
        <taxon>Pirellulaceae</taxon>
        <taxon>Rhodopirellula</taxon>
    </lineage>
</organism>
<dbReference type="SMART" id="SM00327">
    <property type="entry name" value="VWA"/>
    <property type="match status" value="1"/>
</dbReference>
<dbReference type="EMBL" id="ANOH01000301">
    <property type="protein sequence ID" value="EMI54087.1"/>
    <property type="molecule type" value="Genomic_DNA"/>
</dbReference>
<reference evidence="2 3" key="1">
    <citation type="journal article" date="2013" name="Mar. Genomics">
        <title>Expression of sulfatases in Rhodopirellula baltica and the diversity of sulfatases in the genus Rhodopirellula.</title>
        <authorList>
            <person name="Wegner C.E."/>
            <person name="Richter-Heitmann T."/>
            <person name="Klindworth A."/>
            <person name="Klockow C."/>
            <person name="Richter M."/>
            <person name="Achstetter T."/>
            <person name="Glockner F.O."/>
            <person name="Harder J."/>
        </authorList>
    </citation>
    <scope>NUCLEOTIDE SEQUENCE [LARGE SCALE GENOMIC DNA]</scope>
    <source>
        <strain evidence="2 3">SM41</strain>
    </source>
</reference>
<dbReference type="SUPFAM" id="SSF53300">
    <property type="entry name" value="vWA-like"/>
    <property type="match status" value="1"/>
</dbReference>
<evidence type="ECO:0000259" key="1">
    <source>
        <dbReference type="PROSITE" id="PS50234"/>
    </source>
</evidence>
<feature type="domain" description="VWFA" evidence="1">
    <location>
        <begin position="100"/>
        <end position="281"/>
    </location>
</feature>
<dbReference type="Gene3D" id="3.40.50.410">
    <property type="entry name" value="von Willebrand factor, type A domain"/>
    <property type="match status" value="1"/>
</dbReference>
<proteinExistence type="predicted"/>
<dbReference type="CDD" id="cd00198">
    <property type="entry name" value="vWFA"/>
    <property type="match status" value="1"/>
</dbReference>
<dbReference type="AlphaFoldDB" id="M5TXY7"/>
<evidence type="ECO:0000313" key="3">
    <source>
        <dbReference type="Proteomes" id="UP000011885"/>
    </source>
</evidence>
<keyword evidence="3" id="KW-1185">Reference proteome</keyword>
<dbReference type="InterPro" id="IPR002035">
    <property type="entry name" value="VWF_A"/>
</dbReference>
<dbReference type="OrthoDB" id="291546at2"/>
<dbReference type="Proteomes" id="UP000011885">
    <property type="component" value="Unassembled WGS sequence"/>
</dbReference>
<accession>M5TXY7</accession>
<comment type="caution">
    <text evidence="2">The sequence shown here is derived from an EMBL/GenBank/DDBJ whole genome shotgun (WGS) entry which is preliminary data.</text>
</comment>